<reference evidence="5 6" key="1">
    <citation type="submission" date="2018-07" db="EMBL/GenBank/DDBJ databases">
        <title>Genomic Encyclopedia of Type Strains, Phase III (KMG-III): the genomes of soil and plant-associated and newly described type strains.</title>
        <authorList>
            <person name="Whitman W."/>
        </authorList>
    </citation>
    <scope>NUCLEOTIDE SEQUENCE [LARGE SCALE GENOMIC DNA]</scope>
    <source>
        <strain evidence="5 6">CECT 8488</strain>
    </source>
</reference>
<dbReference type="InterPro" id="IPR011008">
    <property type="entry name" value="Dimeric_a/b-barrel"/>
</dbReference>
<dbReference type="GO" id="GO:0006355">
    <property type="term" value="P:regulation of DNA-templated transcription"/>
    <property type="evidence" value="ECO:0007669"/>
    <property type="project" value="UniProtKB-ARBA"/>
</dbReference>
<dbReference type="SMART" id="SM00344">
    <property type="entry name" value="HTH_ASNC"/>
    <property type="match status" value="1"/>
</dbReference>
<protein>
    <submittedName>
        <fullName evidence="5">AsnC family transcriptional regulator</fullName>
    </submittedName>
</protein>
<dbReference type="GO" id="GO:0043565">
    <property type="term" value="F:sequence-specific DNA binding"/>
    <property type="evidence" value="ECO:0007669"/>
    <property type="project" value="InterPro"/>
</dbReference>
<keyword evidence="3" id="KW-0804">Transcription</keyword>
<keyword evidence="6" id="KW-1185">Reference proteome</keyword>
<dbReference type="InterPro" id="IPR000485">
    <property type="entry name" value="AsnC-type_HTH_dom"/>
</dbReference>
<comment type="caution">
    <text evidence="5">The sequence shown here is derived from an EMBL/GenBank/DDBJ whole genome shotgun (WGS) entry which is preliminary data.</text>
</comment>
<evidence type="ECO:0000313" key="6">
    <source>
        <dbReference type="Proteomes" id="UP000256845"/>
    </source>
</evidence>
<dbReference type="PROSITE" id="PS50956">
    <property type="entry name" value="HTH_ASNC_2"/>
    <property type="match status" value="1"/>
</dbReference>
<dbReference type="Pfam" id="PF01037">
    <property type="entry name" value="AsnC_trans_reg"/>
    <property type="match status" value="1"/>
</dbReference>
<feature type="domain" description="HTH asnC-type" evidence="4">
    <location>
        <begin position="6"/>
        <end position="67"/>
    </location>
</feature>
<proteinExistence type="predicted"/>
<dbReference type="InterPro" id="IPR011991">
    <property type="entry name" value="ArsR-like_HTH"/>
</dbReference>
<dbReference type="InterPro" id="IPR019888">
    <property type="entry name" value="Tscrpt_reg_AsnC-like"/>
</dbReference>
<dbReference type="AlphaFoldDB" id="A0A3D9HI79"/>
<dbReference type="InterPro" id="IPR019887">
    <property type="entry name" value="Tscrpt_reg_AsnC/Lrp_C"/>
</dbReference>
<dbReference type="GO" id="GO:0043200">
    <property type="term" value="P:response to amino acid"/>
    <property type="evidence" value="ECO:0007669"/>
    <property type="project" value="TreeGrafter"/>
</dbReference>
<evidence type="ECO:0000256" key="2">
    <source>
        <dbReference type="ARBA" id="ARBA00023125"/>
    </source>
</evidence>
<dbReference type="PANTHER" id="PTHR30154:SF46">
    <property type="entry name" value="TRANSCRIPTIONAL REGULATORY PROTEIN"/>
    <property type="match status" value="1"/>
</dbReference>
<dbReference type="Pfam" id="PF13412">
    <property type="entry name" value="HTH_24"/>
    <property type="match status" value="1"/>
</dbReference>
<keyword evidence="2" id="KW-0238">DNA-binding</keyword>
<evidence type="ECO:0000313" key="5">
    <source>
        <dbReference type="EMBL" id="RED49229.1"/>
    </source>
</evidence>
<dbReference type="OrthoDB" id="9813313at2"/>
<evidence type="ECO:0000259" key="4">
    <source>
        <dbReference type="PROSITE" id="PS50956"/>
    </source>
</evidence>
<dbReference type="Gene3D" id="1.10.10.10">
    <property type="entry name" value="Winged helix-like DNA-binding domain superfamily/Winged helix DNA-binding domain"/>
    <property type="match status" value="1"/>
</dbReference>
<accession>A0A3D9HI79</accession>
<dbReference type="SUPFAM" id="SSF54909">
    <property type="entry name" value="Dimeric alpha+beta barrel"/>
    <property type="match status" value="1"/>
</dbReference>
<dbReference type="InterPro" id="IPR036390">
    <property type="entry name" value="WH_DNA-bd_sf"/>
</dbReference>
<name>A0A3D9HI79_9PROT</name>
<dbReference type="PRINTS" id="PR00033">
    <property type="entry name" value="HTHASNC"/>
</dbReference>
<dbReference type="EMBL" id="QRDW01000006">
    <property type="protein sequence ID" value="RED49229.1"/>
    <property type="molecule type" value="Genomic_DNA"/>
</dbReference>
<dbReference type="PANTHER" id="PTHR30154">
    <property type="entry name" value="LEUCINE-RESPONSIVE REGULATORY PROTEIN"/>
    <property type="match status" value="1"/>
</dbReference>
<organism evidence="5 6">
    <name type="scientific">Aestuariispira insulae</name>
    <dbReference type="NCBI Taxonomy" id="1461337"/>
    <lineage>
        <taxon>Bacteria</taxon>
        <taxon>Pseudomonadati</taxon>
        <taxon>Pseudomonadota</taxon>
        <taxon>Alphaproteobacteria</taxon>
        <taxon>Rhodospirillales</taxon>
        <taxon>Kiloniellaceae</taxon>
        <taxon>Aestuariispira</taxon>
    </lineage>
</organism>
<dbReference type="SUPFAM" id="SSF46785">
    <property type="entry name" value="Winged helix' DNA-binding domain"/>
    <property type="match status" value="1"/>
</dbReference>
<dbReference type="RefSeq" id="WP_115937448.1">
    <property type="nucleotide sequence ID" value="NZ_QRDW01000006.1"/>
</dbReference>
<dbReference type="CDD" id="cd00090">
    <property type="entry name" value="HTH_ARSR"/>
    <property type="match status" value="1"/>
</dbReference>
<dbReference type="Proteomes" id="UP000256845">
    <property type="component" value="Unassembled WGS sequence"/>
</dbReference>
<sequence>MTVSGLSKTDVRILRELQKDGRISNVDLAEKVGMAPSPCLRRVKALQEKGMIDGYTARLNRKKLGLGVQAVCMVKLHDHAEEAVAQFVEAVTAMPEVTACYSMTGRSDFMLMIYATDLENYGRIATHRLLRLPNVQDVESGLVLEVLKGDSGLPLNHLSPAG</sequence>
<gene>
    <name evidence="5" type="ORF">DFP90_106207</name>
</gene>
<dbReference type="InterPro" id="IPR036388">
    <property type="entry name" value="WH-like_DNA-bd_sf"/>
</dbReference>
<dbReference type="GO" id="GO:0005829">
    <property type="term" value="C:cytosol"/>
    <property type="evidence" value="ECO:0007669"/>
    <property type="project" value="TreeGrafter"/>
</dbReference>
<evidence type="ECO:0000256" key="3">
    <source>
        <dbReference type="ARBA" id="ARBA00023163"/>
    </source>
</evidence>
<dbReference type="Gene3D" id="3.30.70.920">
    <property type="match status" value="1"/>
</dbReference>
<keyword evidence="1" id="KW-0805">Transcription regulation</keyword>
<evidence type="ECO:0000256" key="1">
    <source>
        <dbReference type="ARBA" id="ARBA00023015"/>
    </source>
</evidence>